<evidence type="ECO:0000256" key="18">
    <source>
        <dbReference type="RuleBase" id="RU003938"/>
    </source>
</evidence>
<keyword evidence="15 19" id="KW-0472">Membrane</keyword>
<evidence type="ECO:0000256" key="5">
    <source>
        <dbReference type="ARBA" id="ARBA00010185"/>
    </source>
</evidence>
<accession>A0A225N0V7</accession>
<evidence type="ECO:0000256" key="9">
    <source>
        <dbReference type="ARBA" id="ARBA00022516"/>
    </source>
</evidence>
<feature type="transmembrane region" description="Helical" evidence="19">
    <location>
        <begin position="219"/>
        <end position="241"/>
    </location>
</feature>
<evidence type="ECO:0000256" key="13">
    <source>
        <dbReference type="ARBA" id="ARBA00022989"/>
    </source>
</evidence>
<keyword evidence="10 18" id="KW-0808">Transferase</keyword>
<dbReference type="Pfam" id="PF01148">
    <property type="entry name" value="CTP_transf_1"/>
    <property type="match status" value="1"/>
</dbReference>
<evidence type="ECO:0000256" key="14">
    <source>
        <dbReference type="ARBA" id="ARBA00023098"/>
    </source>
</evidence>
<dbReference type="UniPathway" id="UPA00557">
    <property type="reaction ID" value="UER00614"/>
</dbReference>
<comment type="catalytic activity">
    <reaction evidence="1 18">
        <text>a 1,2-diacyl-sn-glycero-3-phosphate + CTP + H(+) = a CDP-1,2-diacyl-sn-glycerol + diphosphate</text>
        <dbReference type="Rhea" id="RHEA:16229"/>
        <dbReference type="ChEBI" id="CHEBI:15378"/>
        <dbReference type="ChEBI" id="CHEBI:33019"/>
        <dbReference type="ChEBI" id="CHEBI:37563"/>
        <dbReference type="ChEBI" id="CHEBI:58332"/>
        <dbReference type="ChEBI" id="CHEBI:58608"/>
        <dbReference type="EC" id="2.7.7.41"/>
    </reaction>
</comment>
<feature type="transmembrane region" description="Helical" evidence="19">
    <location>
        <begin position="31"/>
        <end position="48"/>
    </location>
</feature>
<dbReference type="GO" id="GO:0016024">
    <property type="term" value="P:CDP-diacylglycerol biosynthetic process"/>
    <property type="evidence" value="ECO:0007669"/>
    <property type="project" value="UniProtKB-UniPathway"/>
</dbReference>
<dbReference type="RefSeq" id="WP_088601641.1">
    <property type="nucleotide sequence ID" value="NZ_NJIH01000002.1"/>
</dbReference>
<keyword evidence="21" id="KW-1185">Reference proteome</keyword>
<comment type="pathway">
    <text evidence="4">Lipid metabolism.</text>
</comment>
<dbReference type="GO" id="GO:0004605">
    <property type="term" value="F:phosphatidate cytidylyltransferase activity"/>
    <property type="evidence" value="ECO:0007669"/>
    <property type="project" value="UniProtKB-EC"/>
</dbReference>
<evidence type="ECO:0000256" key="17">
    <source>
        <dbReference type="ARBA" id="ARBA00023264"/>
    </source>
</evidence>
<dbReference type="EMBL" id="NJIH01000002">
    <property type="protein sequence ID" value="OWT65491.1"/>
    <property type="molecule type" value="Genomic_DNA"/>
</dbReference>
<evidence type="ECO:0000256" key="10">
    <source>
        <dbReference type="ARBA" id="ARBA00022679"/>
    </source>
</evidence>
<evidence type="ECO:0000256" key="11">
    <source>
        <dbReference type="ARBA" id="ARBA00022692"/>
    </source>
</evidence>
<feature type="transmembrane region" description="Helical" evidence="19">
    <location>
        <begin position="123"/>
        <end position="143"/>
    </location>
</feature>
<dbReference type="PROSITE" id="PS01315">
    <property type="entry name" value="CDS"/>
    <property type="match status" value="1"/>
</dbReference>
<evidence type="ECO:0000256" key="7">
    <source>
        <dbReference type="ARBA" id="ARBA00019373"/>
    </source>
</evidence>
<keyword evidence="16" id="KW-0594">Phospholipid biosynthesis</keyword>
<protein>
    <recommendedName>
        <fullName evidence="7 18">Phosphatidate cytidylyltransferase</fullName>
        <ecNumber evidence="6 18">2.7.7.41</ecNumber>
    </recommendedName>
</protein>
<name>A0A225N0V7_9BURK</name>
<comment type="caution">
    <text evidence="20">The sequence shown here is derived from an EMBL/GenBank/DDBJ whole genome shotgun (WGS) entry which is preliminary data.</text>
</comment>
<evidence type="ECO:0000313" key="20">
    <source>
        <dbReference type="EMBL" id="OWT65491.1"/>
    </source>
</evidence>
<evidence type="ECO:0000256" key="6">
    <source>
        <dbReference type="ARBA" id="ARBA00012487"/>
    </source>
</evidence>
<comment type="pathway">
    <text evidence="3 18">Phospholipid metabolism; CDP-diacylglycerol biosynthesis; CDP-diacylglycerol from sn-glycerol 3-phosphate: step 3/3.</text>
</comment>
<evidence type="ECO:0000256" key="8">
    <source>
        <dbReference type="ARBA" id="ARBA00022475"/>
    </source>
</evidence>
<keyword evidence="17" id="KW-1208">Phospholipid metabolism</keyword>
<dbReference type="PANTHER" id="PTHR46382">
    <property type="entry name" value="PHOSPHATIDATE CYTIDYLYLTRANSFERASE"/>
    <property type="match status" value="1"/>
</dbReference>
<keyword evidence="11 18" id="KW-0812">Transmembrane</keyword>
<dbReference type="PANTHER" id="PTHR46382:SF1">
    <property type="entry name" value="PHOSPHATIDATE CYTIDYLYLTRANSFERASE"/>
    <property type="match status" value="1"/>
</dbReference>
<evidence type="ECO:0000256" key="3">
    <source>
        <dbReference type="ARBA" id="ARBA00005119"/>
    </source>
</evidence>
<dbReference type="EC" id="2.7.7.41" evidence="6 18"/>
<proteinExistence type="inferred from homology"/>
<keyword evidence="12 18" id="KW-0548">Nucleotidyltransferase</keyword>
<feature type="transmembrane region" description="Helical" evidence="19">
    <location>
        <begin position="149"/>
        <end position="168"/>
    </location>
</feature>
<feature type="transmembrane region" description="Helical" evidence="19">
    <location>
        <begin position="55"/>
        <end position="73"/>
    </location>
</feature>
<reference evidence="21" key="1">
    <citation type="submission" date="2017-06" db="EMBL/GenBank/DDBJ databases">
        <title>Herbaspirillum phytohormonus sp. nov., isolated from the root nodule of Robinia pseudoacacia in lead-zinc mine.</title>
        <authorList>
            <person name="Fan M."/>
            <person name="Lin Y."/>
        </authorList>
    </citation>
    <scope>NUCLEOTIDE SEQUENCE [LARGE SCALE GENOMIC DNA]</scope>
    <source>
        <strain evidence="21">SC-089</strain>
    </source>
</reference>
<sequence>MLKQRIVTAIVLLAVLLGALLASSPWPLVLLLTLAAACLLWEWLRLSWPGAGGRAGVALGVLLAVVLCLVARQWLGGTPAAWAQALLQVSNRWLVPLVSAAWVLGATAMVLRGDVTARGGSACLSVFGLLAVVAVWSALVQMFLAHGAWFLVSLLALIWCADIAAYFAGRAWGRRKLAPRVSPGKTWEGAIAGVVVATAWVMASAWWPGSFGAALLQRMPWWAAVLAAAALAALSIVGDLFESLLKRRAGLKDSSALLPGHGGVYDRIDALLPVAPIALLLTGASIL</sequence>
<keyword evidence="14" id="KW-0443">Lipid metabolism</keyword>
<evidence type="ECO:0000256" key="12">
    <source>
        <dbReference type="ARBA" id="ARBA00022695"/>
    </source>
</evidence>
<keyword evidence="9" id="KW-0444">Lipid biosynthesis</keyword>
<dbReference type="AlphaFoldDB" id="A0A225N0V7"/>
<dbReference type="OrthoDB" id="9799199at2"/>
<keyword evidence="13 19" id="KW-1133">Transmembrane helix</keyword>
<comment type="similarity">
    <text evidence="5 18">Belongs to the CDS family.</text>
</comment>
<evidence type="ECO:0000256" key="2">
    <source>
        <dbReference type="ARBA" id="ARBA00004651"/>
    </source>
</evidence>
<evidence type="ECO:0000256" key="1">
    <source>
        <dbReference type="ARBA" id="ARBA00001698"/>
    </source>
</evidence>
<evidence type="ECO:0000256" key="4">
    <source>
        <dbReference type="ARBA" id="ARBA00005189"/>
    </source>
</evidence>
<evidence type="ECO:0000256" key="15">
    <source>
        <dbReference type="ARBA" id="ARBA00023136"/>
    </source>
</evidence>
<feature type="transmembrane region" description="Helical" evidence="19">
    <location>
        <begin position="93"/>
        <end position="111"/>
    </location>
</feature>
<dbReference type="Proteomes" id="UP000214603">
    <property type="component" value="Unassembled WGS sequence"/>
</dbReference>
<gene>
    <name evidence="20" type="ORF">CEY11_01735</name>
</gene>
<dbReference type="GO" id="GO:0005886">
    <property type="term" value="C:plasma membrane"/>
    <property type="evidence" value="ECO:0007669"/>
    <property type="project" value="UniProtKB-SubCell"/>
</dbReference>
<evidence type="ECO:0000313" key="21">
    <source>
        <dbReference type="Proteomes" id="UP000214603"/>
    </source>
</evidence>
<keyword evidence="8" id="KW-1003">Cell membrane</keyword>
<dbReference type="InterPro" id="IPR000374">
    <property type="entry name" value="PC_trans"/>
</dbReference>
<organism evidence="20 21">
    <name type="scientific">Candidimonas nitroreducens</name>
    <dbReference type="NCBI Taxonomy" id="683354"/>
    <lineage>
        <taxon>Bacteria</taxon>
        <taxon>Pseudomonadati</taxon>
        <taxon>Pseudomonadota</taxon>
        <taxon>Betaproteobacteria</taxon>
        <taxon>Burkholderiales</taxon>
        <taxon>Alcaligenaceae</taxon>
        <taxon>Candidimonas</taxon>
    </lineage>
</organism>
<evidence type="ECO:0000256" key="19">
    <source>
        <dbReference type="SAM" id="Phobius"/>
    </source>
</evidence>
<evidence type="ECO:0000256" key="16">
    <source>
        <dbReference type="ARBA" id="ARBA00023209"/>
    </source>
</evidence>
<comment type="subcellular location">
    <subcellularLocation>
        <location evidence="2">Cell membrane</location>
        <topology evidence="2">Multi-pass membrane protein</topology>
    </subcellularLocation>
</comment>
<feature type="transmembrane region" description="Helical" evidence="19">
    <location>
        <begin position="189"/>
        <end position="207"/>
    </location>
</feature>